<evidence type="ECO:0000259" key="4">
    <source>
        <dbReference type="Pfam" id="PF05922"/>
    </source>
</evidence>
<accession>A0AAV0HD72</accession>
<dbReference type="InterPro" id="IPR036852">
    <property type="entry name" value="Peptidase_S8/S53_dom_sf"/>
</dbReference>
<evidence type="ECO:0000256" key="3">
    <source>
        <dbReference type="ARBA" id="ARBA00022729"/>
    </source>
</evidence>
<dbReference type="GO" id="GO:0005576">
    <property type="term" value="C:extracellular region"/>
    <property type="evidence" value="ECO:0007669"/>
    <property type="project" value="UniProtKB-SubCell"/>
</dbReference>
<dbReference type="AlphaFoldDB" id="A0AAV0HD72"/>
<feature type="domain" description="Inhibitor I9" evidence="4">
    <location>
        <begin position="1"/>
        <end position="28"/>
    </location>
</feature>
<evidence type="ECO:0000313" key="6">
    <source>
        <dbReference type="Proteomes" id="UP001154282"/>
    </source>
</evidence>
<reference evidence="5" key="1">
    <citation type="submission" date="2022-08" db="EMBL/GenBank/DDBJ databases">
        <authorList>
            <person name="Gutierrez-Valencia J."/>
        </authorList>
    </citation>
    <scope>NUCLEOTIDE SEQUENCE</scope>
</reference>
<keyword evidence="6" id="KW-1185">Reference proteome</keyword>
<evidence type="ECO:0000256" key="1">
    <source>
        <dbReference type="ARBA" id="ARBA00004613"/>
    </source>
</evidence>
<feature type="non-terminal residue" evidence="5">
    <location>
        <position position="1"/>
    </location>
</feature>
<name>A0AAV0HD72_9ROSI</name>
<protein>
    <recommendedName>
        <fullName evidence="4">Inhibitor I9 domain-containing protein</fullName>
    </recommendedName>
</protein>
<comment type="caution">
    <text evidence="5">The sequence shown here is derived from an EMBL/GenBank/DDBJ whole genome shotgun (WGS) entry which is preliminary data.</text>
</comment>
<dbReference type="InterPro" id="IPR045051">
    <property type="entry name" value="SBT"/>
</dbReference>
<organism evidence="5 6">
    <name type="scientific">Linum tenue</name>
    <dbReference type="NCBI Taxonomy" id="586396"/>
    <lineage>
        <taxon>Eukaryota</taxon>
        <taxon>Viridiplantae</taxon>
        <taxon>Streptophyta</taxon>
        <taxon>Embryophyta</taxon>
        <taxon>Tracheophyta</taxon>
        <taxon>Spermatophyta</taxon>
        <taxon>Magnoliopsida</taxon>
        <taxon>eudicotyledons</taxon>
        <taxon>Gunneridae</taxon>
        <taxon>Pentapetalae</taxon>
        <taxon>rosids</taxon>
        <taxon>fabids</taxon>
        <taxon>Malpighiales</taxon>
        <taxon>Linaceae</taxon>
        <taxon>Linum</taxon>
    </lineage>
</organism>
<dbReference type="GO" id="GO:0006508">
    <property type="term" value="P:proteolysis"/>
    <property type="evidence" value="ECO:0007669"/>
    <property type="project" value="InterPro"/>
</dbReference>
<proteinExistence type="inferred from homology"/>
<evidence type="ECO:0000313" key="5">
    <source>
        <dbReference type="EMBL" id="CAI0382822.1"/>
    </source>
</evidence>
<dbReference type="GO" id="GO:0004252">
    <property type="term" value="F:serine-type endopeptidase activity"/>
    <property type="evidence" value="ECO:0007669"/>
    <property type="project" value="InterPro"/>
</dbReference>
<evidence type="ECO:0000256" key="2">
    <source>
        <dbReference type="ARBA" id="ARBA00011073"/>
    </source>
</evidence>
<dbReference type="EMBL" id="CAMGYJ010000002">
    <property type="protein sequence ID" value="CAI0382822.1"/>
    <property type="molecule type" value="Genomic_DNA"/>
</dbReference>
<dbReference type="Gene3D" id="3.30.70.80">
    <property type="entry name" value="Peptidase S8 propeptide/proteinase inhibitor I9"/>
    <property type="match status" value="1"/>
</dbReference>
<dbReference type="Proteomes" id="UP001154282">
    <property type="component" value="Unassembled WGS sequence"/>
</dbReference>
<keyword evidence="3" id="KW-0732">Signal</keyword>
<comment type="subcellular location">
    <subcellularLocation>
        <location evidence="1">Secreted</location>
    </subcellularLocation>
</comment>
<comment type="similarity">
    <text evidence="2">Belongs to the peptidase S8 family.</text>
</comment>
<dbReference type="PANTHER" id="PTHR10795">
    <property type="entry name" value="PROPROTEIN CONVERTASE SUBTILISIN/KEXIN"/>
    <property type="match status" value="1"/>
</dbReference>
<dbReference type="InterPro" id="IPR010259">
    <property type="entry name" value="S8pro/Inhibitor_I9"/>
</dbReference>
<dbReference type="Gene3D" id="3.40.50.200">
    <property type="entry name" value="Peptidase S8/S53 domain"/>
    <property type="match status" value="1"/>
</dbReference>
<dbReference type="InterPro" id="IPR037045">
    <property type="entry name" value="S8pro/Inhibitor_I9_sf"/>
</dbReference>
<sequence>AFAARLLPEEARFISNQPGVVSVFPDKYGKLVTTRSWGFLGSLDSPGIPYANIPADAYSSDTVVGFIDTGIWPESQSFRSASRAPPPVGWNGTCQTSKDFNMSSCNGYVVENY</sequence>
<dbReference type="Pfam" id="PF05922">
    <property type="entry name" value="Inhibitor_I9"/>
    <property type="match status" value="1"/>
</dbReference>
<gene>
    <name evidence="5" type="ORF">LITE_LOCUS3730</name>
</gene>
<dbReference type="SUPFAM" id="SSF52743">
    <property type="entry name" value="Subtilisin-like"/>
    <property type="match status" value="1"/>
</dbReference>